<dbReference type="AlphaFoldDB" id="A0AAE0YNS4"/>
<reference evidence="1" key="1">
    <citation type="journal article" date="2023" name="G3 (Bethesda)">
        <title>A reference genome for the long-term kleptoplast-retaining sea slug Elysia crispata morphotype clarki.</title>
        <authorList>
            <person name="Eastman K.E."/>
            <person name="Pendleton A.L."/>
            <person name="Shaikh M.A."/>
            <person name="Suttiyut T."/>
            <person name="Ogas R."/>
            <person name="Tomko P."/>
            <person name="Gavelis G."/>
            <person name="Widhalm J.R."/>
            <person name="Wisecaver J.H."/>
        </authorList>
    </citation>
    <scope>NUCLEOTIDE SEQUENCE</scope>
    <source>
        <strain evidence="1">ECLA1</strain>
    </source>
</reference>
<keyword evidence="2" id="KW-1185">Reference proteome</keyword>
<sequence length="132" mass="14759">MYTKYHLQDMPPLPNFLPWCLRNLSGGCRKRYSLVLAQDLALTRFPGCGHVADYLSDILRLSSGNIYNNMLQLRSVFVQLPSTLSPPTDTAASLADQAAMTEGQEVTLPKFRPEFPPYCGFSITNFLINVTV</sequence>
<name>A0AAE0YNS4_9GAST</name>
<evidence type="ECO:0000313" key="2">
    <source>
        <dbReference type="Proteomes" id="UP001283361"/>
    </source>
</evidence>
<accession>A0AAE0YNS4</accession>
<dbReference type="EMBL" id="JAWDGP010005772">
    <property type="protein sequence ID" value="KAK3752302.1"/>
    <property type="molecule type" value="Genomic_DNA"/>
</dbReference>
<protein>
    <submittedName>
        <fullName evidence="1">Uncharacterized protein</fullName>
    </submittedName>
</protein>
<gene>
    <name evidence="1" type="ORF">RRG08_011262</name>
</gene>
<proteinExistence type="predicted"/>
<organism evidence="1 2">
    <name type="scientific">Elysia crispata</name>
    <name type="common">lettuce slug</name>
    <dbReference type="NCBI Taxonomy" id="231223"/>
    <lineage>
        <taxon>Eukaryota</taxon>
        <taxon>Metazoa</taxon>
        <taxon>Spiralia</taxon>
        <taxon>Lophotrochozoa</taxon>
        <taxon>Mollusca</taxon>
        <taxon>Gastropoda</taxon>
        <taxon>Heterobranchia</taxon>
        <taxon>Euthyneura</taxon>
        <taxon>Panpulmonata</taxon>
        <taxon>Sacoglossa</taxon>
        <taxon>Placobranchoidea</taxon>
        <taxon>Plakobranchidae</taxon>
        <taxon>Elysia</taxon>
    </lineage>
</organism>
<evidence type="ECO:0000313" key="1">
    <source>
        <dbReference type="EMBL" id="KAK3752302.1"/>
    </source>
</evidence>
<dbReference type="Proteomes" id="UP001283361">
    <property type="component" value="Unassembled WGS sequence"/>
</dbReference>
<comment type="caution">
    <text evidence="1">The sequence shown here is derived from an EMBL/GenBank/DDBJ whole genome shotgun (WGS) entry which is preliminary data.</text>
</comment>